<dbReference type="NCBIfam" id="TIGR04183">
    <property type="entry name" value="Por_Secre_tail"/>
    <property type="match status" value="1"/>
</dbReference>
<dbReference type="HOGENOM" id="CLU_009100_2_2_10"/>
<dbReference type="InterPro" id="IPR011707">
    <property type="entry name" value="Cu-oxidase-like_N"/>
</dbReference>
<dbReference type="PANTHER" id="PTHR48267">
    <property type="entry name" value="CUPREDOXIN SUPERFAMILY PROTEIN"/>
    <property type="match status" value="1"/>
</dbReference>
<evidence type="ECO:0000256" key="2">
    <source>
        <dbReference type="ARBA" id="ARBA00023002"/>
    </source>
</evidence>
<evidence type="ECO:0000259" key="5">
    <source>
        <dbReference type="Pfam" id="PF07731"/>
    </source>
</evidence>
<dbReference type="Pfam" id="PF07731">
    <property type="entry name" value="Cu-oxidase_2"/>
    <property type="match status" value="1"/>
</dbReference>
<dbReference type="CDD" id="cd04232">
    <property type="entry name" value="CuRO_1_CueO_FtsP"/>
    <property type="match status" value="1"/>
</dbReference>
<dbReference type="OrthoDB" id="264813at2"/>
<feature type="chain" id="PRO_5003310793" evidence="3">
    <location>
        <begin position="20"/>
        <end position="565"/>
    </location>
</feature>
<dbReference type="GO" id="GO:0047705">
    <property type="term" value="F:bilirubin oxidase activity"/>
    <property type="evidence" value="ECO:0007669"/>
    <property type="project" value="UniProtKB-EC"/>
</dbReference>
<dbReference type="InterPro" id="IPR011706">
    <property type="entry name" value="Cu-oxidase_C"/>
</dbReference>
<dbReference type="InterPro" id="IPR045087">
    <property type="entry name" value="Cu-oxidase_fam"/>
</dbReference>
<feature type="domain" description="Plastocyanin-like" evidence="4">
    <location>
        <begin position="184"/>
        <end position="269"/>
    </location>
</feature>
<protein>
    <submittedName>
        <fullName evidence="8">Bilirubin oxidase</fullName>
        <ecNumber evidence="8">1.3.3.5</ecNumber>
    </submittedName>
</protein>
<dbReference type="InterPro" id="IPR002355">
    <property type="entry name" value="Cu_oxidase_Cu_BS"/>
</dbReference>
<evidence type="ECO:0000256" key="3">
    <source>
        <dbReference type="SAM" id="SignalP"/>
    </source>
</evidence>
<feature type="domain" description="Plastocyanin-like" evidence="6">
    <location>
        <begin position="38"/>
        <end position="153"/>
    </location>
</feature>
<feature type="signal peptide" evidence="3">
    <location>
        <begin position="1"/>
        <end position="19"/>
    </location>
</feature>
<reference key="2">
    <citation type="submission" date="2011-04" db="EMBL/GenBank/DDBJ databases">
        <title>Complete sequence of plasmid 1 of Haliscomenobacter hydrossis DSM 1100.</title>
        <authorList>
            <consortium name="US DOE Joint Genome Institute (JGI-PGF)"/>
            <person name="Lucas S."/>
            <person name="Han J."/>
            <person name="Lapidus A."/>
            <person name="Bruce D."/>
            <person name="Goodwin L."/>
            <person name="Pitluck S."/>
            <person name="Peters L."/>
            <person name="Kyrpides N."/>
            <person name="Mavromatis K."/>
            <person name="Ivanova N."/>
            <person name="Ovchinnikova G."/>
            <person name="Pagani I."/>
            <person name="Daligault H."/>
            <person name="Detter J.C."/>
            <person name="Han C."/>
            <person name="Land M."/>
            <person name="Hauser L."/>
            <person name="Markowitz V."/>
            <person name="Cheng J.-F."/>
            <person name="Hugenholtz P."/>
            <person name="Woyke T."/>
            <person name="Wu D."/>
            <person name="Verbarg S."/>
            <person name="Frueling A."/>
            <person name="Brambilla E."/>
            <person name="Klenk H.-P."/>
            <person name="Eisen J.A."/>
        </authorList>
    </citation>
    <scope>NUCLEOTIDE SEQUENCE</scope>
    <source>
        <strain>DSM 1100</strain>
    </source>
</reference>
<keyword evidence="3" id="KW-0732">Signal</keyword>
<dbReference type="AlphaFoldDB" id="F4L7T9"/>
<keyword evidence="8" id="KW-0614">Plasmid</keyword>
<dbReference type="EMBL" id="CP002692">
    <property type="protein sequence ID" value="AEE54447.1"/>
    <property type="molecule type" value="Genomic_DNA"/>
</dbReference>
<evidence type="ECO:0000256" key="1">
    <source>
        <dbReference type="ARBA" id="ARBA00022723"/>
    </source>
</evidence>
<keyword evidence="9" id="KW-1185">Reference proteome</keyword>
<dbReference type="CDD" id="cd13890">
    <property type="entry name" value="CuRO_3_CueO_FtsP"/>
    <property type="match status" value="1"/>
</dbReference>
<evidence type="ECO:0000259" key="4">
    <source>
        <dbReference type="Pfam" id="PF00394"/>
    </source>
</evidence>
<dbReference type="InterPro" id="IPR001117">
    <property type="entry name" value="Cu-oxidase_2nd"/>
</dbReference>
<dbReference type="EC" id="1.3.3.5" evidence="8"/>
<dbReference type="GO" id="GO:0005507">
    <property type="term" value="F:copper ion binding"/>
    <property type="evidence" value="ECO:0007669"/>
    <property type="project" value="InterPro"/>
</dbReference>
<evidence type="ECO:0000259" key="7">
    <source>
        <dbReference type="Pfam" id="PF18962"/>
    </source>
</evidence>
<dbReference type="InterPro" id="IPR026444">
    <property type="entry name" value="Secre_tail"/>
</dbReference>
<dbReference type="PANTHER" id="PTHR48267:SF1">
    <property type="entry name" value="BILIRUBIN OXIDASE"/>
    <property type="match status" value="1"/>
</dbReference>
<dbReference type="RefSeq" id="WP_013768964.1">
    <property type="nucleotide sequence ID" value="NC_015511.1"/>
</dbReference>
<feature type="domain" description="Secretion system C-terminal sorting" evidence="7">
    <location>
        <begin position="491"/>
        <end position="551"/>
    </location>
</feature>
<sequence length="565" mass="62355">MKKLFCIVVSLLAVQIVFAQITVPIPATLEGSIFNLKVQKGTSEIFPGQRTNTIGYNGAQLGPTLILQKGETVTINVDNQLDDTTTVHWHGLHLSPANDGGPHTPIMAGNTWSPSFKVMDQASTYWYHPHLHRKTLNQVVKGASGFIIVRDPAEASLNLPRTYGVDDVPLVFQWKTFDESKQIVEMDEVDNEVLVNGVLKGATLNLPAQVVRLRLLNGSSHRYFNFGFSNNLEFKQIAGDGGLLDAPVAMTKLILAPGERAEVLLDLSKSLGQKLLLQHFGTELPMGYPGGMMMMMMGGTENMMGPLDDTDFDLMQIQVLAPTPNAIGSIPPALITNTPLSSNGAFNRDLTMTARPQMSMTNFFLNESKFEMNTINFKVSKGAAEVWTLTNQTMMAHPFHLHGNSFWVISVNNRKPAANLLGRKDVITVPPINGAVKIVVRYDDFSDSVTPYMYHCHILSHEDNGMMGQFLVAPLLSGTHDNLSKEKLKFYPNPADKMLVFEISEKSLEKAKFQVIDVMGRVVLEQQIQVINGQGNIPVEQLTPGTYTAKMLLLGKLYAGVFIKQ</sequence>
<dbReference type="SUPFAM" id="SSF49503">
    <property type="entry name" value="Cupredoxins"/>
    <property type="match status" value="3"/>
</dbReference>
<gene>
    <name evidence="8" type="ordered locus">Halhy_6631</name>
</gene>
<evidence type="ECO:0000259" key="6">
    <source>
        <dbReference type="Pfam" id="PF07732"/>
    </source>
</evidence>
<dbReference type="CDD" id="cd13867">
    <property type="entry name" value="CuRO_2_CueO_FtsP"/>
    <property type="match status" value="1"/>
</dbReference>
<dbReference type="InterPro" id="IPR008972">
    <property type="entry name" value="Cupredoxin"/>
</dbReference>
<keyword evidence="2 8" id="KW-0560">Oxidoreductase</keyword>
<proteinExistence type="predicted"/>
<evidence type="ECO:0000313" key="8">
    <source>
        <dbReference type="EMBL" id="AEE54447.1"/>
    </source>
</evidence>
<dbReference type="PROSITE" id="PS00080">
    <property type="entry name" value="MULTICOPPER_OXIDASE2"/>
    <property type="match status" value="1"/>
</dbReference>
<evidence type="ECO:0000313" key="9">
    <source>
        <dbReference type="Proteomes" id="UP000008461"/>
    </source>
</evidence>
<feature type="domain" description="Plastocyanin-like" evidence="5">
    <location>
        <begin position="357"/>
        <end position="474"/>
    </location>
</feature>
<dbReference type="Pfam" id="PF07732">
    <property type="entry name" value="Cu-oxidase_3"/>
    <property type="match status" value="1"/>
</dbReference>
<geneLocation type="plasmid" evidence="8 9">
    <name>pHALHY01</name>
</geneLocation>
<accession>F4L7T9</accession>
<reference evidence="8 9" key="1">
    <citation type="journal article" date="2011" name="Stand. Genomic Sci.">
        <title>Complete genome sequence of Haliscomenobacter hydrossis type strain (O).</title>
        <authorList>
            <consortium name="US DOE Joint Genome Institute (JGI-PGF)"/>
            <person name="Daligault H."/>
            <person name="Lapidus A."/>
            <person name="Zeytun A."/>
            <person name="Nolan M."/>
            <person name="Lucas S."/>
            <person name="Del Rio T.G."/>
            <person name="Tice H."/>
            <person name="Cheng J.F."/>
            <person name="Tapia R."/>
            <person name="Han C."/>
            <person name="Goodwin L."/>
            <person name="Pitluck S."/>
            <person name="Liolios K."/>
            <person name="Pagani I."/>
            <person name="Ivanova N."/>
            <person name="Huntemann M."/>
            <person name="Mavromatis K."/>
            <person name="Mikhailova N."/>
            <person name="Pati A."/>
            <person name="Chen A."/>
            <person name="Palaniappan K."/>
            <person name="Land M."/>
            <person name="Hauser L."/>
            <person name="Brambilla E.M."/>
            <person name="Rohde M."/>
            <person name="Verbarg S."/>
            <person name="Goker M."/>
            <person name="Bristow J."/>
            <person name="Eisen J.A."/>
            <person name="Markowitz V."/>
            <person name="Hugenholtz P."/>
            <person name="Kyrpides N.C."/>
            <person name="Klenk H.P."/>
            <person name="Woyke T."/>
        </authorList>
    </citation>
    <scope>NUCLEOTIDE SEQUENCE [LARGE SCALE GENOMIC DNA]</scope>
    <source>
        <strain evidence="9">ATCC 27775 / DSM 1100 / LMG 10767 / O</strain>
        <plasmid evidence="9">Plasmid pHALHY01</plasmid>
    </source>
</reference>
<keyword evidence="1" id="KW-0479">Metal-binding</keyword>
<dbReference type="Gene3D" id="2.60.40.420">
    <property type="entry name" value="Cupredoxins - blue copper proteins"/>
    <property type="match status" value="3"/>
</dbReference>
<name>F4L7T9_HALH1</name>
<organism evidence="8 9">
    <name type="scientific">Haliscomenobacter hydrossis (strain ATCC 27775 / DSM 1100 / LMG 10767 / O)</name>
    <dbReference type="NCBI Taxonomy" id="760192"/>
    <lineage>
        <taxon>Bacteria</taxon>
        <taxon>Pseudomonadati</taxon>
        <taxon>Bacteroidota</taxon>
        <taxon>Saprospiria</taxon>
        <taxon>Saprospirales</taxon>
        <taxon>Haliscomenobacteraceae</taxon>
        <taxon>Haliscomenobacter</taxon>
    </lineage>
</organism>
<dbReference type="Pfam" id="PF00394">
    <property type="entry name" value="Cu-oxidase"/>
    <property type="match status" value="1"/>
</dbReference>
<dbReference type="Pfam" id="PF18962">
    <property type="entry name" value="Por_Secre_tail"/>
    <property type="match status" value="1"/>
</dbReference>
<dbReference type="Proteomes" id="UP000008461">
    <property type="component" value="Plasmid pHALHY01"/>
</dbReference>
<dbReference type="KEGG" id="hhy:Halhy_6631"/>